<dbReference type="PROSITE" id="PS50021">
    <property type="entry name" value="CH"/>
    <property type="match status" value="1"/>
</dbReference>
<dbReference type="InterPro" id="IPR003108">
    <property type="entry name" value="GAR_dom"/>
</dbReference>
<evidence type="ECO:0000259" key="7">
    <source>
        <dbReference type="PROSITE" id="PS51460"/>
    </source>
</evidence>
<evidence type="ECO:0000259" key="6">
    <source>
        <dbReference type="PROSITE" id="PS50021"/>
    </source>
</evidence>
<evidence type="ECO:0000313" key="9">
    <source>
        <dbReference type="Proteomes" id="UP001163046"/>
    </source>
</evidence>
<feature type="region of interest" description="Disordered" evidence="5">
    <location>
        <begin position="257"/>
        <end position="665"/>
    </location>
</feature>
<evidence type="ECO:0000256" key="1">
    <source>
        <dbReference type="ARBA" id="ARBA00004245"/>
    </source>
</evidence>
<comment type="subcellular location">
    <subcellularLocation>
        <location evidence="1">Cytoplasm</location>
        <location evidence="1">Cytoskeleton</location>
    </subcellularLocation>
</comment>
<keyword evidence="2" id="KW-0963">Cytoplasm</keyword>
<dbReference type="Pfam" id="PF00307">
    <property type="entry name" value="CH"/>
    <property type="match status" value="1"/>
</dbReference>
<feature type="compositionally biased region" description="Low complexity" evidence="5">
    <location>
        <begin position="614"/>
        <end position="624"/>
    </location>
</feature>
<dbReference type="Proteomes" id="UP001163046">
    <property type="component" value="Unassembled WGS sequence"/>
</dbReference>
<keyword evidence="9" id="KW-1185">Reference proteome</keyword>
<feature type="compositionally biased region" description="Basic and acidic residues" evidence="5">
    <location>
        <begin position="508"/>
        <end position="522"/>
    </location>
</feature>
<dbReference type="GO" id="GO:0008017">
    <property type="term" value="F:microtubule binding"/>
    <property type="evidence" value="ECO:0007669"/>
    <property type="project" value="InterPro"/>
</dbReference>
<feature type="compositionally biased region" description="Low complexity" evidence="5">
    <location>
        <begin position="307"/>
        <end position="319"/>
    </location>
</feature>
<protein>
    <submittedName>
        <fullName evidence="8">Cytoskeletal adaptor</fullName>
    </submittedName>
</protein>
<name>A0A9X0D6G9_9CNID</name>
<feature type="compositionally biased region" description="Basic and acidic residues" evidence="5">
    <location>
        <begin position="547"/>
        <end position="556"/>
    </location>
</feature>
<dbReference type="SMART" id="SM00243">
    <property type="entry name" value="GAS2"/>
    <property type="match status" value="1"/>
</dbReference>
<feature type="domain" description="Calponin-homology (CH)" evidence="6">
    <location>
        <begin position="17"/>
        <end position="144"/>
    </location>
</feature>
<evidence type="ECO:0000256" key="2">
    <source>
        <dbReference type="ARBA" id="ARBA00022490"/>
    </source>
</evidence>
<evidence type="ECO:0000313" key="8">
    <source>
        <dbReference type="EMBL" id="KAJ7387433.1"/>
    </source>
</evidence>
<dbReference type="GO" id="GO:0051015">
    <property type="term" value="F:actin filament binding"/>
    <property type="evidence" value="ECO:0007669"/>
    <property type="project" value="TreeGrafter"/>
</dbReference>
<feature type="compositionally biased region" description="Polar residues" evidence="5">
    <location>
        <begin position="407"/>
        <end position="417"/>
    </location>
</feature>
<dbReference type="PANTHER" id="PTHR46756:SF18">
    <property type="entry name" value="GAS2-LIKE PROTEIN PICKLED EGGS"/>
    <property type="match status" value="1"/>
</dbReference>
<sequence>MADRGRDKTGTVDKCMVAMREDLAPWLSHILSLEITVETLMEDLETGVVLCRLANAIQRTGEHFLLHHCVQVPRNAFPPCGVTYKERTAFRGSFIARDNVANFIRWSRELGVSDIMMFETEDLVLHKNEKSVILTLMEVARLSVKFGVEPPDLVRMENEIDQEIEQQPAEILEEPMIQLKKKHKSHSLDDLVYQVLEQCSCPVRYPVLRVGEGKYRVGEGKSLIFVRVMRKHVMVRVGGGWDTLERYFDKHDPCKVTERHERRNSVKSPRARSASDVIGRSPSSLSISSSDSHDSCGQPASHGRTASWTSSQNSSSQLKSPREPARRVTSVSPSRSPSPSQSPRLQPRQRRGTMSRDTPPRTMDTQSTKRLSRKSQSMQELSSVLVDGRSPSYSKPTSSSIRKHSVTGDSASPSAPEQSRRKSLATSSRRSSNVGAQGESTTARSRLSSSGPVGSQRPGPAGVSRSASFGSRPRTMLPVMEPRSKTMVNSRPARETQRRASSAVPAKVDCHRDETRRREPSAKRRSSSAVIDGKARLPGSPKPAQRSAEDKQDKSRKPSVSKIPSPRHKPDQPVTRKISTGSTEQARVVHRSLPSTPRERKSSTTQQNGPQNNAVKGSKSSAVKGKTKEQQTPPTARRENKSVIQRKEQTSRKANESVGKERTVKKITKNDHKDEKEMKMGVNKLKTTCLICPYVSIAPVLSLMDN</sequence>
<comment type="similarity">
    <text evidence="4">Belongs to the GAS2 family.</text>
</comment>
<comment type="caution">
    <text evidence="8">The sequence shown here is derived from an EMBL/GenBank/DDBJ whole genome shotgun (WGS) entry which is preliminary data.</text>
</comment>
<dbReference type="PROSITE" id="PS51460">
    <property type="entry name" value="GAR"/>
    <property type="match status" value="1"/>
</dbReference>
<dbReference type="PANTHER" id="PTHR46756">
    <property type="entry name" value="TRANSGELIN"/>
    <property type="match status" value="1"/>
</dbReference>
<feature type="compositionally biased region" description="Polar residues" evidence="5">
    <location>
        <begin position="424"/>
        <end position="453"/>
    </location>
</feature>
<dbReference type="GO" id="GO:1904825">
    <property type="term" value="P:protein localization to microtubule plus-end"/>
    <property type="evidence" value="ECO:0007669"/>
    <property type="project" value="TreeGrafter"/>
</dbReference>
<accession>A0A9X0D6G9</accession>
<feature type="compositionally biased region" description="Low complexity" evidence="5">
    <location>
        <begin position="390"/>
        <end position="400"/>
    </location>
</feature>
<dbReference type="InterPro" id="IPR036872">
    <property type="entry name" value="CH_dom_sf"/>
</dbReference>
<feature type="compositionally biased region" description="Polar residues" evidence="5">
    <location>
        <begin position="603"/>
        <end position="613"/>
    </location>
</feature>
<keyword evidence="3" id="KW-0206">Cytoskeleton</keyword>
<dbReference type="Pfam" id="PF02187">
    <property type="entry name" value="GAS2"/>
    <property type="match status" value="1"/>
</dbReference>
<proteinExistence type="inferred from homology"/>
<feature type="compositionally biased region" description="Low complexity" evidence="5">
    <location>
        <begin position="327"/>
        <end position="346"/>
    </location>
</feature>
<evidence type="ECO:0000256" key="4">
    <source>
        <dbReference type="ARBA" id="ARBA00038441"/>
    </source>
</evidence>
<dbReference type="GO" id="GO:0051764">
    <property type="term" value="P:actin crosslink formation"/>
    <property type="evidence" value="ECO:0007669"/>
    <property type="project" value="TreeGrafter"/>
</dbReference>
<feature type="compositionally biased region" description="Polar residues" evidence="5">
    <location>
        <begin position="363"/>
        <end position="382"/>
    </location>
</feature>
<dbReference type="OrthoDB" id="206130at2759"/>
<dbReference type="Gene3D" id="1.10.418.10">
    <property type="entry name" value="Calponin-like domain"/>
    <property type="match status" value="1"/>
</dbReference>
<dbReference type="InterPro" id="IPR036534">
    <property type="entry name" value="GAR_dom_sf"/>
</dbReference>
<gene>
    <name evidence="8" type="primary">GAS2L1</name>
    <name evidence="8" type="ORF">OS493_004430</name>
</gene>
<dbReference type="AlphaFoldDB" id="A0A9X0D6G9"/>
<dbReference type="SUPFAM" id="SSF47576">
    <property type="entry name" value="Calponin-homology domain, CH-domain"/>
    <property type="match status" value="1"/>
</dbReference>
<evidence type="ECO:0000256" key="3">
    <source>
        <dbReference type="ARBA" id="ARBA00023212"/>
    </source>
</evidence>
<evidence type="ECO:0000256" key="5">
    <source>
        <dbReference type="SAM" id="MobiDB-lite"/>
    </source>
</evidence>
<reference evidence="8" key="1">
    <citation type="submission" date="2023-01" db="EMBL/GenBank/DDBJ databases">
        <title>Genome assembly of the deep-sea coral Lophelia pertusa.</title>
        <authorList>
            <person name="Herrera S."/>
            <person name="Cordes E."/>
        </authorList>
    </citation>
    <scope>NUCLEOTIDE SEQUENCE</scope>
    <source>
        <strain evidence="8">USNM1676648</strain>
        <tissue evidence="8">Polyp</tissue>
    </source>
</reference>
<dbReference type="GO" id="GO:0031110">
    <property type="term" value="P:regulation of microtubule polymerization or depolymerization"/>
    <property type="evidence" value="ECO:0007669"/>
    <property type="project" value="TreeGrafter"/>
</dbReference>
<dbReference type="GO" id="GO:0005737">
    <property type="term" value="C:cytoplasm"/>
    <property type="evidence" value="ECO:0007669"/>
    <property type="project" value="TreeGrafter"/>
</dbReference>
<organism evidence="8 9">
    <name type="scientific">Desmophyllum pertusum</name>
    <dbReference type="NCBI Taxonomy" id="174260"/>
    <lineage>
        <taxon>Eukaryota</taxon>
        <taxon>Metazoa</taxon>
        <taxon>Cnidaria</taxon>
        <taxon>Anthozoa</taxon>
        <taxon>Hexacorallia</taxon>
        <taxon>Scleractinia</taxon>
        <taxon>Caryophylliina</taxon>
        <taxon>Caryophylliidae</taxon>
        <taxon>Desmophyllum</taxon>
    </lineage>
</organism>
<feature type="compositionally biased region" description="Basic and acidic residues" evidence="5">
    <location>
        <begin position="636"/>
        <end position="665"/>
    </location>
</feature>
<dbReference type="GO" id="GO:0008093">
    <property type="term" value="F:cytoskeletal anchor activity"/>
    <property type="evidence" value="ECO:0007669"/>
    <property type="project" value="TreeGrafter"/>
</dbReference>
<feature type="domain" description="GAR" evidence="7">
    <location>
        <begin position="183"/>
        <end position="255"/>
    </location>
</feature>
<dbReference type="EMBL" id="MU825874">
    <property type="protein sequence ID" value="KAJ7387433.1"/>
    <property type="molecule type" value="Genomic_DNA"/>
</dbReference>
<dbReference type="SUPFAM" id="SSF143575">
    <property type="entry name" value="GAS2 domain-like"/>
    <property type="match status" value="1"/>
</dbReference>
<dbReference type="GO" id="GO:0035371">
    <property type="term" value="C:microtubule plus-end"/>
    <property type="evidence" value="ECO:0007669"/>
    <property type="project" value="TreeGrafter"/>
</dbReference>
<dbReference type="InterPro" id="IPR001715">
    <property type="entry name" value="CH_dom"/>
</dbReference>
<dbReference type="SMART" id="SM00033">
    <property type="entry name" value="CH"/>
    <property type="match status" value="1"/>
</dbReference>
<feature type="compositionally biased region" description="Low complexity" evidence="5">
    <location>
        <begin position="281"/>
        <end position="290"/>
    </location>
</feature>
<dbReference type="GO" id="GO:0005884">
    <property type="term" value="C:actin filament"/>
    <property type="evidence" value="ECO:0007669"/>
    <property type="project" value="TreeGrafter"/>
</dbReference>
<dbReference type="GO" id="GO:0001578">
    <property type="term" value="P:microtubule bundle formation"/>
    <property type="evidence" value="ECO:0007669"/>
    <property type="project" value="TreeGrafter"/>
</dbReference>
<dbReference type="GO" id="GO:0001725">
    <property type="term" value="C:stress fiber"/>
    <property type="evidence" value="ECO:0007669"/>
    <property type="project" value="TreeGrafter"/>
</dbReference>
<dbReference type="Gene3D" id="3.30.920.20">
    <property type="entry name" value="Gas2-like domain"/>
    <property type="match status" value="1"/>
</dbReference>